<dbReference type="EMBL" id="HQ625046">
    <property type="protein sequence ID" value="AEG73848.1"/>
    <property type="molecule type" value="Genomic_DNA"/>
</dbReference>
<dbReference type="GO" id="GO:0004312">
    <property type="term" value="F:fatty acid synthase activity"/>
    <property type="evidence" value="ECO:0007669"/>
    <property type="project" value="TreeGrafter"/>
</dbReference>
<dbReference type="Pfam" id="PF00698">
    <property type="entry name" value="Acyl_transf_1"/>
    <property type="match status" value="1"/>
</dbReference>
<accession>F6KUF8</accession>
<dbReference type="InterPro" id="IPR016039">
    <property type="entry name" value="Thiolase-like"/>
</dbReference>
<dbReference type="Gene3D" id="3.30.70.250">
    <property type="entry name" value="Malonyl-CoA ACP transacylase, ACP-binding"/>
    <property type="match status" value="1"/>
</dbReference>
<dbReference type="InterPro" id="IPR014043">
    <property type="entry name" value="Acyl_transferase_dom"/>
</dbReference>
<dbReference type="Pfam" id="PF02801">
    <property type="entry name" value="Ketoacyl-synt_C"/>
    <property type="match status" value="1"/>
</dbReference>
<dbReference type="SUPFAM" id="SSF52151">
    <property type="entry name" value="FabD/lysophospholipase-like"/>
    <property type="match status" value="1"/>
</dbReference>
<dbReference type="InterPro" id="IPR001227">
    <property type="entry name" value="Ac_transferase_dom_sf"/>
</dbReference>
<dbReference type="SUPFAM" id="SSF55048">
    <property type="entry name" value="Probable ACP-binding domain of malonyl-CoA ACP transacylase"/>
    <property type="match status" value="1"/>
</dbReference>
<dbReference type="PANTHER" id="PTHR43775:SF51">
    <property type="entry name" value="INACTIVE PHENOLPHTHIOCEROL SYNTHESIS POLYKETIDE SYNTHASE TYPE I PKS1-RELATED"/>
    <property type="match status" value="1"/>
</dbReference>
<name>F6KUF8_9ACTN</name>
<dbReference type="AlphaFoldDB" id="F6KUF8"/>
<protein>
    <submittedName>
        <fullName evidence="5">Modular polyketide synthase</fullName>
    </submittedName>
</protein>
<keyword evidence="1" id="KW-0808">Transferase</keyword>
<evidence type="ECO:0000256" key="1">
    <source>
        <dbReference type="ARBA" id="ARBA00022679"/>
    </source>
</evidence>
<dbReference type="Gene3D" id="3.40.47.10">
    <property type="match status" value="1"/>
</dbReference>
<organism evidence="5">
    <name type="scientific">Streptomyces sp. IMBJ01</name>
    <dbReference type="NCBI Taxonomy" id="482371"/>
    <lineage>
        <taxon>Bacteria</taxon>
        <taxon>Bacillati</taxon>
        <taxon>Actinomycetota</taxon>
        <taxon>Actinomycetes</taxon>
        <taxon>Kitasatosporales</taxon>
        <taxon>Streptomycetaceae</taxon>
        <taxon>Streptomyces</taxon>
    </lineage>
</organism>
<reference evidence="5" key="1">
    <citation type="journal article" date="2011" name="Helv. Chim. Acta">
        <title>Two New 23-Membered Macrolactones from a Terrestrial Bacterium, Streptomyces sp. IMBJ01.</title>
        <authorList>
            <person name="Gu J.-Y."/>
            <person name="Han W.-J."/>
            <person name="Qi F.-F."/>
            <person name="Li J."/>
            <person name="Sun S.-W."/>
            <person name="Zhu T.-J."/>
            <person name="Mao W.-J."/>
            <person name="Gu Q.-Q."/>
            <person name="Li D.-H."/>
        </authorList>
    </citation>
    <scope>NUCLEOTIDE SEQUENCE</scope>
    <source>
        <strain evidence="5">IMBJ01</strain>
    </source>
</reference>
<dbReference type="PROSITE" id="PS52004">
    <property type="entry name" value="KS3_2"/>
    <property type="match status" value="1"/>
</dbReference>
<keyword evidence="3" id="KW-0012">Acyltransferase</keyword>
<dbReference type="SMART" id="SM00827">
    <property type="entry name" value="PKS_AT"/>
    <property type="match status" value="1"/>
</dbReference>
<feature type="non-terminal residue" evidence="5">
    <location>
        <position position="1"/>
    </location>
</feature>
<feature type="non-terminal residue" evidence="5">
    <location>
        <position position="466"/>
    </location>
</feature>
<evidence type="ECO:0000256" key="2">
    <source>
        <dbReference type="ARBA" id="ARBA00023268"/>
    </source>
</evidence>
<dbReference type="InterPro" id="IPR020841">
    <property type="entry name" value="PKS_Beta-ketoAc_synthase_dom"/>
</dbReference>
<dbReference type="InterPro" id="IPR016035">
    <property type="entry name" value="Acyl_Trfase/lysoPLipase"/>
</dbReference>
<sequence length="466" mass="49411">KSNIGHTQSAAGVAGIIKMVMALRHGVLPRSLHITEPTDHVDWEDSGVRLLTGRVDWARQGEGHAGLPGRPRRAAVSSFGMSGTNAHTILEEAPPVPRRVVTTDVLEAPESAQTPVASEDAQPPEDAAVRSGLPWLLSARTKSALRAQARRLDAHLDAHPAFADHDVAHSLAVTRSRFAHRAVLLGGPGGAGRRAQLTALAAGAPAPGLVTGTGRRAGRVAFVLPGQGSQWIGMGERLLDESATFRDALRTCAAAVEEYVDWSVEDAVRGAADAQHLNRVEVVQPVLFAMMVALAALWREHGVEPEAVVGHSQGEVAAAHLAGALSLEDAALIVTRRSRLLSQVVGRGAMASVSLPAHEVGERLARWDGALSIAAVNGVHSVSVAGDEQPLDAFLAELEPAGVRFRKLRIKGAAHSAVVDPLRPEALDVLEPVRPRASRIPFYSTVTGALLDTTAMDADYWYRNLR</sequence>
<evidence type="ECO:0000313" key="5">
    <source>
        <dbReference type="EMBL" id="AEG73848.1"/>
    </source>
</evidence>
<dbReference type="InterPro" id="IPR050091">
    <property type="entry name" value="PKS_NRPS_Biosynth_Enz"/>
</dbReference>
<evidence type="ECO:0000256" key="3">
    <source>
        <dbReference type="ARBA" id="ARBA00023315"/>
    </source>
</evidence>
<dbReference type="GO" id="GO:0006633">
    <property type="term" value="P:fatty acid biosynthetic process"/>
    <property type="evidence" value="ECO:0007669"/>
    <property type="project" value="TreeGrafter"/>
</dbReference>
<dbReference type="SUPFAM" id="SSF53901">
    <property type="entry name" value="Thiolase-like"/>
    <property type="match status" value="1"/>
</dbReference>
<dbReference type="Pfam" id="PF22621">
    <property type="entry name" value="CurL-like_PKS_C"/>
    <property type="match status" value="1"/>
</dbReference>
<feature type="domain" description="Ketosynthase family 3 (KS3)" evidence="4">
    <location>
        <begin position="1"/>
        <end position="92"/>
    </location>
</feature>
<evidence type="ECO:0000259" key="4">
    <source>
        <dbReference type="PROSITE" id="PS52004"/>
    </source>
</evidence>
<dbReference type="InterPro" id="IPR016036">
    <property type="entry name" value="Malonyl_transacylase_ACP-bd"/>
</dbReference>
<proteinExistence type="predicted"/>
<dbReference type="Gene3D" id="3.40.366.10">
    <property type="entry name" value="Malonyl-Coenzyme A Acyl Carrier Protein, domain 2"/>
    <property type="match status" value="1"/>
</dbReference>
<keyword evidence="2" id="KW-0511">Multifunctional enzyme</keyword>
<dbReference type="PANTHER" id="PTHR43775">
    <property type="entry name" value="FATTY ACID SYNTHASE"/>
    <property type="match status" value="1"/>
</dbReference>
<dbReference type="InterPro" id="IPR014031">
    <property type="entry name" value="Ketoacyl_synth_C"/>
</dbReference>